<protein>
    <submittedName>
        <fullName evidence="6">ABC-2 type transport system ATP-binding protein</fullName>
    </submittedName>
</protein>
<dbReference type="PROSITE" id="PS00211">
    <property type="entry name" value="ABC_TRANSPORTER_1"/>
    <property type="match status" value="1"/>
</dbReference>
<keyword evidence="4 6" id="KW-0067">ATP-binding</keyword>
<dbReference type="Proteomes" id="UP000562045">
    <property type="component" value="Unassembled WGS sequence"/>
</dbReference>
<keyword evidence="3" id="KW-0547">Nucleotide-binding</keyword>
<dbReference type="Gene3D" id="3.40.50.300">
    <property type="entry name" value="P-loop containing nucleotide triphosphate hydrolases"/>
    <property type="match status" value="1"/>
</dbReference>
<keyword evidence="2" id="KW-0813">Transport</keyword>
<dbReference type="InterPro" id="IPR017871">
    <property type="entry name" value="ABC_transporter-like_CS"/>
</dbReference>
<evidence type="ECO:0000256" key="4">
    <source>
        <dbReference type="ARBA" id="ARBA00022840"/>
    </source>
</evidence>
<dbReference type="InterPro" id="IPR003439">
    <property type="entry name" value="ABC_transporter-like_ATP-bd"/>
</dbReference>
<evidence type="ECO:0000256" key="2">
    <source>
        <dbReference type="ARBA" id="ARBA00022448"/>
    </source>
</evidence>
<dbReference type="InterPro" id="IPR003593">
    <property type="entry name" value="AAA+_ATPase"/>
</dbReference>
<accession>A0A7Y9ZE77</accession>
<dbReference type="RefSeq" id="WP_179647882.1">
    <property type="nucleotide sequence ID" value="NZ_JACBZM010000001.1"/>
</dbReference>
<comment type="caution">
    <text evidence="6">The sequence shown here is derived from an EMBL/GenBank/DDBJ whole genome shotgun (WGS) entry which is preliminary data.</text>
</comment>
<dbReference type="AlphaFoldDB" id="A0A7Y9ZE77"/>
<gene>
    <name evidence="6" type="ORF">BJ993_000887</name>
</gene>
<dbReference type="InterPro" id="IPR027417">
    <property type="entry name" value="P-loop_NTPase"/>
</dbReference>
<proteinExistence type="inferred from homology"/>
<evidence type="ECO:0000256" key="3">
    <source>
        <dbReference type="ARBA" id="ARBA00022741"/>
    </source>
</evidence>
<dbReference type="Pfam" id="PF00005">
    <property type="entry name" value="ABC_tran"/>
    <property type="match status" value="1"/>
</dbReference>
<evidence type="ECO:0000313" key="6">
    <source>
        <dbReference type="EMBL" id="NYI43807.1"/>
    </source>
</evidence>
<comment type="similarity">
    <text evidence="1">Belongs to the ABC transporter superfamily.</text>
</comment>
<dbReference type="PANTHER" id="PTHR43335:SF2">
    <property type="entry name" value="ABC TRANSPORTER, ATP-BINDING PROTEIN"/>
    <property type="match status" value="1"/>
</dbReference>
<dbReference type="GO" id="GO:0005524">
    <property type="term" value="F:ATP binding"/>
    <property type="evidence" value="ECO:0007669"/>
    <property type="project" value="UniProtKB-KW"/>
</dbReference>
<organism evidence="6 7">
    <name type="scientific">Nocardioides aromaticivorans</name>
    <dbReference type="NCBI Taxonomy" id="200618"/>
    <lineage>
        <taxon>Bacteria</taxon>
        <taxon>Bacillati</taxon>
        <taxon>Actinomycetota</taxon>
        <taxon>Actinomycetes</taxon>
        <taxon>Propionibacteriales</taxon>
        <taxon>Nocardioidaceae</taxon>
        <taxon>Nocardioides</taxon>
    </lineage>
</organism>
<dbReference type="GO" id="GO:0016887">
    <property type="term" value="F:ATP hydrolysis activity"/>
    <property type="evidence" value="ECO:0007669"/>
    <property type="project" value="InterPro"/>
</dbReference>
<dbReference type="EMBL" id="JACBZM010000001">
    <property type="protein sequence ID" value="NYI43807.1"/>
    <property type="molecule type" value="Genomic_DNA"/>
</dbReference>
<dbReference type="SMART" id="SM00382">
    <property type="entry name" value="AAA"/>
    <property type="match status" value="1"/>
</dbReference>
<sequence length="245" mass="25660">MEVAVTSLRCAYGRGAAPVVDIDAFTMARGVCGLVGVNGAGKSTLLRTLAGCRRPDGGRATVGGVDLYGRRRRSVVGRIGYMPQQLDLPGELRVVEALGYASWVRDVPATVARARNGDILDRVGLASRAQDRVRHLSGGMKRRLALAVALVTEPDVLLLDEPTTGLDPEQRSGLRGILADLGTSAVTLLSSHVMEDVVMMADQVAVLEAGRLLHVGPTAAFVAERGGPDGSAEHAFLATIAAARS</sequence>
<reference evidence="6 7" key="1">
    <citation type="submission" date="2020-07" db="EMBL/GenBank/DDBJ databases">
        <title>Sequencing the genomes of 1000 actinobacteria strains.</title>
        <authorList>
            <person name="Klenk H.-P."/>
        </authorList>
    </citation>
    <scope>NUCLEOTIDE SEQUENCE [LARGE SCALE GENOMIC DNA]</scope>
    <source>
        <strain evidence="6 7">DSM 15131</strain>
    </source>
</reference>
<dbReference type="SUPFAM" id="SSF52540">
    <property type="entry name" value="P-loop containing nucleoside triphosphate hydrolases"/>
    <property type="match status" value="1"/>
</dbReference>
<feature type="domain" description="ABC transporter" evidence="5">
    <location>
        <begin position="3"/>
        <end position="234"/>
    </location>
</feature>
<evidence type="ECO:0000256" key="1">
    <source>
        <dbReference type="ARBA" id="ARBA00005417"/>
    </source>
</evidence>
<name>A0A7Y9ZE77_9ACTN</name>
<dbReference type="PROSITE" id="PS50893">
    <property type="entry name" value="ABC_TRANSPORTER_2"/>
    <property type="match status" value="1"/>
</dbReference>
<evidence type="ECO:0000259" key="5">
    <source>
        <dbReference type="PROSITE" id="PS50893"/>
    </source>
</evidence>
<dbReference type="PANTHER" id="PTHR43335">
    <property type="entry name" value="ABC TRANSPORTER, ATP-BINDING PROTEIN"/>
    <property type="match status" value="1"/>
</dbReference>
<evidence type="ECO:0000313" key="7">
    <source>
        <dbReference type="Proteomes" id="UP000562045"/>
    </source>
</evidence>